<keyword evidence="3" id="KW-1185">Reference proteome</keyword>
<protein>
    <submittedName>
        <fullName evidence="2">Uncharacterized protein</fullName>
    </submittedName>
</protein>
<dbReference type="AlphaFoldDB" id="A0AAV0MXU8"/>
<organism evidence="2 3">
    <name type="scientific">Linum tenue</name>
    <dbReference type="NCBI Taxonomy" id="586396"/>
    <lineage>
        <taxon>Eukaryota</taxon>
        <taxon>Viridiplantae</taxon>
        <taxon>Streptophyta</taxon>
        <taxon>Embryophyta</taxon>
        <taxon>Tracheophyta</taxon>
        <taxon>Spermatophyta</taxon>
        <taxon>Magnoliopsida</taxon>
        <taxon>eudicotyledons</taxon>
        <taxon>Gunneridae</taxon>
        <taxon>Pentapetalae</taxon>
        <taxon>rosids</taxon>
        <taxon>fabids</taxon>
        <taxon>Malpighiales</taxon>
        <taxon>Linaceae</taxon>
        <taxon>Linum</taxon>
    </lineage>
</organism>
<evidence type="ECO:0000256" key="1">
    <source>
        <dbReference type="SAM" id="MobiDB-lite"/>
    </source>
</evidence>
<name>A0AAV0MXU8_9ROSI</name>
<feature type="region of interest" description="Disordered" evidence="1">
    <location>
        <begin position="52"/>
        <end position="176"/>
    </location>
</feature>
<gene>
    <name evidence="2" type="ORF">LITE_LOCUS30718</name>
</gene>
<evidence type="ECO:0000313" key="3">
    <source>
        <dbReference type="Proteomes" id="UP001154282"/>
    </source>
</evidence>
<dbReference type="EMBL" id="CAMGYJ010000007">
    <property type="protein sequence ID" value="CAI0451001.1"/>
    <property type="molecule type" value="Genomic_DNA"/>
</dbReference>
<reference evidence="2" key="1">
    <citation type="submission" date="2022-08" db="EMBL/GenBank/DDBJ databases">
        <authorList>
            <person name="Gutierrez-Valencia J."/>
        </authorList>
    </citation>
    <scope>NUCLEOTIDE SEQUENCE</scope>
</reference>
<comment type="caution">
    <text evidence="2">The sequence shown here is derived from an EMBL/GenBank/DDBJ whole genome shotgun (WGS) entry which is preliminary data.</text>
</comment>
<dbReference type="Proteomes" id="UP001154282">
    <property type="component" value="Unassembled WGS sequence"/>
</dbReference>
<feature type="compositionally biased region" description="Basic residues" evidence="1">
    <location>
        <begin position="89"/>
        <end position="101"/>
    </location>
</feature>
<sequence length="217" mass="25471">MGRRATTRSSWRKGSRRRRFLSRWRKLGIVSGFIISILLLLSFTEEPEEAEVHRQLPPVRPELQTPLRGRQAPKLRRSGATVLRPPLHPGKRRPPFPRRLQRPAVRQAGLRVPPLQPAVGRDPLRRHLRRARRLLRPRPHPRRRRPQPRRRRRPAAVQLQVRPSRRQDPRAPHLALDPTRDSVAWTFRAVPEFGVRALLHSGHREEDLQPSRVFDQA</sequence>
<proteinExistence type="predicted"/>
<feature type="compositionally biased region" description="Basic residues" evidence="1">
    <location>
        <begin position="124"/>
        <end position="154"/>
    </location>
</feature>
<evidence type="ECO:0000313" key="2">
    <source>
        <dbReference type="EMBL" id="CAI0451001.1"/>
    </source>
</evidence>
<accession>A0AAV0MXU8</accession>